<proteinExistence type="predicted"/>
<evidence type="ECO:0000313" key="5">
    <source>
        <dbReference type="WBParaSite" id="ECPE_0000947301-mRNA-1"/>
    </source>
</evidence>
<reference evidence="5" key="1">
    <citation type="submission" date="2016-06" db="UniProtKB">
        <authorList>
            <consortium name="WormBaseParasite"/>
        </authorList>
    </citation>
    <scope>IDENTIFICATION</scope>
</reference>
<evidence type="ECO:0000313" key="4">
    <source>
        <dbReference type="Proteomes" id="UP000272942"/>
    </source>
</evidence>
<organism evidence="5">
    <name type="scientific">Echinostoma caproni</name>
    <dbReference type="NCBI Taxonomy" id="27848"/>
    <lineage>
        <taxon>Eukaryota</taxon>
        <taxon>Metazoa</taxon>
        <taxon>Spiralia</taxon>
        <taxon>Lophotrochozoa</taxon>
        <taxon>Platyhelminthes</taxon>
        <taxon>Trematoda</taxon>
        <taxon>Digenea</taxon>
        <taxon>Plagiorchiida</taxon>
        <taxon>Echinostomata</taxon>
        <taxon>Echinostomatoidea</taxon>
        <taxon>Echinostomatidae</taxon>
        <taxon>Echinostoma</taxon>
    </lineage>
</organism>
<reference evidence="3 4" key="2">
    <citation type="submission" date="2018-11" db="EMBL/GenBank/DDBJ databases">
        <authorList>
            <consortium name="Pathogen Informatics"/>
        </authorList>
    </citation>
    <scope>NUCLEOTIDE SEQUENCE [LARGE SCALE GENOMIC DNA]</scope>
    <source>
        <strain evidence="3 4">Egypt</strain>
    </source>
</reference>
<feature type="region of interest" description="Disordered" evidence="1">
    <location>
        <begin position="92"/>
        <end position="190"/>
    </location>
</feature>
<accession>A0A183AR59</accession>
<feature type="compositionally biased region" description="Polar residues" evidence="1">
    <location>
        <begin position="105"/>
        <end position="116"/>
    </location>
</feature>
<keyword evidence="2" id="KW-0732">Signal</keyword>
<evidence type="ECO:0000256" key="1">
    <source>
        <dbReference type="SAM" id="MobiDB-lite"/>
    </source>
</evidence>
<name>A0A183AR59_9TREM</name>
<keyword evidence="4" id="KW-1185">Reference proteome</keyword>
<gene>
    <name evidence="3" type="ORF">ECPE_LOCUS9444</name>
</gene>
<dbReference type="EMBL" id="UZAN01047430">
    <property type="protein sequence ID" value="VDP85372.1"/>
    <property type="molecule type" value="Genomic_DNA"/>
</dbReference>
<protein>
    <submittedName>
        <fullName evidence="5">Secreted protein</fullName>
    </submittedName>
</protein>
<dbReference type="AlphaFoldDB" id="A0A183AR59"/>
<feature type="chain" id="PRO_5043138187" evidence="2">
    <location>
        <begin position="39"/>
        <end position="218"/>
    </location>
</feature>
<evidence type="ECO:0000256" key="2">
    <source>
        <dbReference type="SAM" id="SignalP"/>
    </source>
</evidence>
<feature type="signal peptide" evidence="2">
    <location>
        <begin position="1"/>
        <end position="38"/>
    </location>
</feature>
<dbReference type="Proteomes" id="UP000272942">
    <property type="component" value="Unassembled WGS sequence"/>
</dbReference>
<evidence type="ECO:0000313" key="3">
    <source>
        <dbReference type="EMBL" id="VDP85372.1"/>
    </source>
</evidence>
<sequence length="218" mass="22756">MWKQYKSQQLPANNNPEKMKSNIVKILLITVCVSVVVAQNKQSCKEVVASDEVQQVTVLVSGTGCQYLVKSDSGKAVKVYVNATSGTKCVKVSSDGKSDTLCPSGATNQISSSSPIEVSADSDTTSPEETTTPTEAATESTTTPTGPTDPKSPGESGKEDPLQDPQGPASGKEGQNSGSGTEKIEEAAPLPGLLRKARANSETNASNDVIVYYVLGEN</sequence>
<feature type="compositionally biased region" description="Low complexity" evidence="1">
    <location>
        <begin position="119"/>
        <end position="149"/>
    </location>
</feature>
<dbReference type="WBParaSite" id="ECPE_0000947301-mRNA-1">
    <property type="protein sequence ID" value="ECPE_0000947301-mRNA-1"/>
    <property type="gene ID" value="ECPE_0000947301"/>
</dbReference>